<keyword evidence="7" id="KW-0479">Metal-binding</keyword>
<organism evidence="19 20">
    <name type="scientific">Petrolisthes cinctipes</name>
    <name type="common">Flat porcelain crab</name>
    <dbReference type="NCBI Taxonomy" id="88211"/>
    <lineage>
        <taxon>Eukaryota</taxon>
        <taxon>Metazoa</taxon>
        <taxon>Ecdysozoa</taxon>
        <taxon>Arthropoda</taxon>
        <taxon>Crustacea</taxon>
        <taxon>Multicrustacea</taxon>
        <taxon>Malacostraca</taxon>
        <taxon>Eumalacostraca</taxon>
        <taxon>Eucarida</taxon>
        <taxon>Decapoda</taxon>
        <taxon>Pleocyemata</taxon>
        <taxon>Anomura</taxon>
        <taxon>Galatheoidea</taxon>
        <taxon>Porcellanidae</taxon>
        <taxon>Petrolisthes</taxon>
    </lineage>
</organism>
<comment type="function">
    <text evidence="15">Converts trimethyllysine (TML) into hydroxytrimethyllysine (HTML).</text>
</comment>
<evidence type="ECO:0000256" key="5">
    <source>
        <dbReference type="ARBA" id="ARBA00012267"/>
    </source>
</evidence>
<dbReference type="NCBIfam" id="TIGR02410">
    <property type="entry name" value="carnitine_TMLD"/>
    <property type="match status" value="1"/>
</dbReference>
<proteinExistence type="inferred from homology"/>
<evidence type="ECO:0000313" key="20">
    <source>
        <dbReference type="Proteomes" id="UP001286313"/>
    </source>
</evidence>
<comment type="cofactor">
    <cofactor evidence="1">
        <name>Fe(2+)</name>
        <dbReference type="ChEBI" id="CHEBI:29033"/>
    </cofactor>
</comment>
<dbReference type="PANTHER" id="PTHR10696:SF51">
    <property type="entry name" value="TRIMETHYLLYSINE DIOXYGENASE, MITOCHONDRIAL"/>
    <property type="match status" value="1"/>
</dbReference>
<dbReference type="Gene3D" id="3.60.130.10">
    <property type="entry name" value="Clavaminate synthase-like"/>
    <property type="match status" value="1"/>
</dbReference>
<dbReference type="Pfam" id="PF06155">
    <property type="entry name" value="GBBH-like_N"/>
    <property type="match status" value="1"/>
</dbReference>
<evidence type="ECO:0000256" key="11">
    <source>
        <dbReference type="ARBA" id="ARBA00023004"/>
    </source>
</evidence>
<comment type="cofactor">
    <cofactor evidence="2">
        <name>L-ascorbate</name>
        <dbReference type="ChEBI" id="CHEBI:38290"/>
    </cofactor>
</comment>
<dbReference type="InterPro" id="IPR038492">
    <property type="entry name" value="GBBH-like_N_sf"/>
</dbReference>
<dbReference type="GO" id="GO:0005506">
    <property type="term" value="F:iron ion binding"/>
    <property type="evidence" value="ECO:0007669"/>
    <property type="project" value="InterPro"/>
</dbReference>
<keyword evidence="10" id="KW-0560">Oxidoreductase</keyword>
<dbReference type="InterPro" id="IPR003819">
    <property type="entry name" value="TauD/TfdA-like"/>
</dbReference>
<dbReference type="GO" id="GO:0005739">
    <property type="term" value="C:mitochondrion"/>
    <property type="evidence" value="ECO:0007669"/>
    <property type="project" value="TreeGrafter"/>
</dbReference>
<dbReference type="Gene3D" id="3.30.2020.30">
    <property type="match status" value="1"/>
</dbReference>
<comment type="caution">
    <text evidence="19">The sequence shown here is derived from an EMBL/GenBank/DDBJ whole genome shotgun (WGS) entry which is preliminary data.</text>
</comment>
<dbReference type="GO" id="GO:0050353">
    <property type="term" value="F:trimethyllysine dioxygenase activity"/>
    <property type="evidence" value="ECO:0007669"/>
    <property type="project" value="UniProtKB-EC"/>
</dbReference>
<accession>A0AAE1FGF7</accession>
<evidence type="ECO:0000256" key="9">
    <source>
        <dbReference type="ARBA" id="ARBA00022964"/>
    </source>
</evidence>
<comment type="catalytic activity">
    <reaction evidence="16">
        <text>N(6),N(6),N(6)-trimethyl-L-lysine + 2-oxoglutarate + O2 = (3S)-3-hydroxy-N(6),N(6),N(6)-trimethyl-L-lysine + succinate + CO2</text>
        <dbReference type="Rhea" id="RHEA:14181"/>
        <dbReference type="ChEBI" id="CHEBI:15379"/>
        <dbReference type="ChEBI" id="CHEBI:16526"/>
        <dbReference type="ChEBI" id="CHEBI:16810"/>
        <dbReference type="ChEBI" id="CHEBI:30031"/>
        <dbReference type="ChEBI" id="CHEBI:58100"/>
        <dbReference type="ChEBI" id="CHEBI:141499"/>
        <dbReference type="EC" id="1.14.11.8"/>
    </reaction>
</comment>
<protein>
    <recommendedName>
        <fullName evidence="6">Trimethyllysine dioxygenase, mitochondrial</fullName>
        <ecNumber evidence="5">1.14.11.8</ecNumber>
    </recommendedName>
    <alternativeName>
        <fullName evidence="13">Epsilon-trimethyllysine 2-oxoglutarate dioxygenase</fullName>
    </alternativeName>
    <alternativeName>
        <fullName evidence="12">TML hydroxylase</fullName>
    </alternativeName>
    <alternativeName>
        <fullName evidence="14">TML-alpha-ketoglutarate dioxygenase</fullName>
    </alternativeName>
</protein>
<evidence type="ECO:0000256" key="14">
    <source>
        <dbReference type="ARBA" id="ARBA00032283"/>
    </source>
</evidence>
<dbReference type="GO" id="GO:0045329">
    <property type="term" value="P:carnitine biosynthetic process"/>
    <property type="evidence" value="ECO:0007669"/>
    <property type="project" value="UniProtKB-KW"/>
</dbReference>
<evidence type="ECO:0000256" key="4">
    <source>
        <dbReference type="ARBA" id="ARBA00008654"/>
    </source>
</evidence>
<reference evidence="19" key="1">
    <citation type="submission" date="2023-10" db="EMBL/GenBank/DDBJ databases">
        <title>Genome assemblies of two species of porcelain crab, Petrolisthes cinctipes and Petrolisthes manimaculis (Anomura: Porcellanidae).</title>
        <authorList>
            <person name="Angst P."/>
        </authorList>
    </citation>
    <scope>NUCLEOTIDE SEQUENCE</scope>
    <source>
        <strain evidence="19">PB745_01</strain>
        <tissue evidence="19">Gill</tissue>
    </source>
</reference>
<dbReference type="PANTHER" id="PTHR10696">
    <property type="entry name" value="GAMMA-BUTYROBETAINE HYDROXYLASE-RELATED"/>
    <property type="match status" value="1"/>
</dbReference>
<evidence type="ECO:0000256" key="8">
    <source>
        <dbReference type="ARBA" id="ARBA00022873"/>
    </source>
</evidence>
<dbReference type="AlphaFoldDB" id="A0AAE1FGF7"/>
<evidence type="ECO:0000256" key="3">
    <source>
        <dbReference type="ARBA" id="ARBA00005022"/>
    </source>
</evidence>
<evidence type="ECO:0000256" key="6">
    <source>
        <dbReference type="ARBA" id="ARBA00016835"/>
    </source>
</evidence>
<feature type="domain" description="Gamma-butyrobetaine hydroxylase-like N-terminal" evidence="18">
    <location>
        <begin position="51"/>
        <end position="117"/>
    </location>
</feature>
<evidence type="ECO:0000259" key="18">
    <source>
        <dbReference type="Pfam" id="PF06155"/>
    </source>
</evidence>
<dbReference type="Pfam" id="PF02668">
    <property type="entry name" value="TauD"/>
    <property type="match status" value="1"/>
</dbReference>
<dbReference type="InterPro" id="IPR042098">
    <property type="entry name" value="TauD-like_sf"/>
</dbReference>
<dbReference type="FunFam" id="3.60.130.10:FF:000001">
    <property type="entry name" value="Trimethyllysine dioxygenase, mitochondrial"/>
    <property type="match status" value="1"/>
</dbReference>
<dbReference type="EMBL" id="JAWQEG010002270">
    <property type="protein sequence ID" value="KAK3873041.1"/>
    <property type="molecule type" value="Genomic_DNA"/>
</dbReference>
<dbReference type="InterPro" id="IPR050411">
    <property type="entry name" value="AlphaKG_dependent_hydroxylases"/>
</dbReference>
<comment type="similarity">
    <text evidence="4">Belongs to the gamma-BBH/TMLD family.</text>
</comment>
<evidence type="ECO:0000256" key="10">
    <source>
        <dbReference type="ARBA" id="ARBA00023002"/>
    </source>
</evidence>
<keyword evidence="11" id="KW-0408">Iron</keyword>
<keyword evidence="20" id="KW-1185">Reference proteome</keyword>
<comment type="pathway">
    <text evidence="3">Amine and polyamine biosynthesis; carnitine biosynthesis.</text>
</comment>
<dbReference type="EC" id="1.14.11.8" evidence="5"/>
<evidence type="ECO:0000256" key="16">
    <source>
        <dbReference type="ARBA" id="ARBA00049334"/>
    </source>
</evidence>
<evidence type="ECO:0000256" key="1">
    <source>
        <dbReference type="ARBA" id="ARBA00001954"/>
    </source>
</evidence>
<evidence type="ECO:0000259" key="17">
    <source>
        <dbReference type="Pfam" id="PF02668"/>
    </source>
</evidence>
<evidence type="ECO:0000313" key="19">
    <source>
        <dbReference type="EMBL" id="KAK3873041.1"/>
    </source>
</evidence>
<gene>
    <name evidence="19" type="ORF">Pcinc_021911</name>
</gene>
<evidence type="ECO:0000256" key="2">
    <source>
        <dbReference type="ARBA" id="ARBA00001961"/>
    </source>
</evidence>
<evidence type="ECO:0000256" key="13">
    <source>
        <dbReference type="ARBA" id="ARBA00031778"/>
    </source>
</evidence>
<evidence type="ECO:0000256" key="15">
    <source>
        <dbReference type="ARBA" id="ARBA00046008"/>
    </source>
</evidence>
<name>A0AAE1FGF7_PETCI</name>
<dbReference type="InterPro" id="IPR012776">
    <property type="entry name" value="Trimethyllysine_dOase"/>
</dbReference>
<dbReference type="SUPFAM" id="SSF51197">
    <property type="entry name" value="Clavaminate synthase-like"/>
    <property type="match status" value="1"/>
</dbReference>
<dbReference type="FunFam" id="3.30.2020.30:FF:000002">
    <property type="entry name" value="Putative gamma-butyrobetaine dioxygenase"/>
    <property type="match status" value="1"/>
</dbReference>
<keyword evidence="9" id="KW-0223">Dioxygenase</keyword>
<dbReference type="InterPro" id="IPR010376">
    <property type="entry name" value="GBBH-like_N"/>
</dbReference>
<dbReference type="Proteomes" id="UP001286313">
    <property type="component" value="Unassembled WGS sequence"/>
</dbReference>
<sequence length="460" mass="53017">MLQTKVFQFCRSLYGVRCELSRRWSSQHHILGAKTVDTGGCLEVQHPHWPHSLRVTYPWLRDHCRCDQCFNHVTVQRKFDLGTLKHNIRPAAVNSTPKELEVTWPDGHKSKYDYQFLWQNTFEGRRTSYKSPRLFWTPSTFPEPDLTTVPLSALESSDKNGIQKLLYSILRHGFGFISEVPPDIESTRLAVEKVCAVQKTFYGEMWEMQGTNLPHYDTAYTSEYIGPHTDQTYFSSAARIQVFHCLQPALEGGGETLLVDGFNVAQKYKEKYPQGYDFLSSTAFPAQYKEEGQQHASLDTVFKHNPVTGNLQQFRFNVYDRAPLSSIPMEKMQDFYLHFSNLVKTVQNPRNEHWLQLQPGMVLLIDNWRIMHGRNKFSGMRIMCGCYFDNDDFSSAARSFSLQSPVLQEAFEPSQFVAHCVHPSFHPSTATVQASLVTVCSDKSEDLKKHHKKEAKEDKH</sequence>
<keyword evidence="8" id="KW-0124">Carnitine biosynthesis</keyword>
<feature type="domain" description="TauD/TfdA-like" evidence="17">
    <location>
        <begin position="148"/>
        <end position="387"/>
    </location>
</feature>
<evidence type="ECO:0000256" key="7">
    <source>
        <dbReference type="ARBA" id="ARBA00022723"/>
    </source>
</evidence>
<evidence type="ECO:0000256" key="12">
    <source>
        <dbReference type="ARBA" id="ARBA00030363"/>
    </source>
</evidence>